<dbReference type="RefSeq" id="XP_024730513.1">
    <property type="nucleotide sequence ID" value="XM_024887349.1"/>
</dbReference>
<name>A0A2J6SS95_9HELO</name>
<dbReference type="GeneID" id="36595425"/>
<accession>A0A2J6SS95</accession>
<dbReference type="EMBL" id="KZ613871">
    <property type="protein sequence ID" value="PMD53609.1"/>
    <property type="molecule type" value="Genomic_DNA"/>
</dbReference>
<reference evidence="3 4" key="1">
    <citation type="submission" date="2016-04" db="EMBL/GenBank/DDBJ databases">
        <title>A degradative enzymes factory behind the ericoid mycorrhizal symbiosis.</title>
        <authorList>
            <consortium name="DOE Joint Genome Institute"/>
            <person name="Martino E."/>
            <person name="Morin E."/>
            <person name="Grelet G."/>
            <person name="Kuo A."/>
            <person name="Kohler A."/>
            <person name="Daghino S."/>
            <person name="Barry K."/>
            <person name="Choi C."/>
            <person name="Cichocki N."/>
            <person name="Clum A."/>
            <person name="Copeland A."/>
            <person name="Hainaut M."/>
            <person name="Haridas S."/>
            <person name="Labutti K."/>
            <person name="Lindquist E."/>
            <person name="Lipzen A."/>
            <person name="Khouja H.-R."/>
            <person name="Murat C."/>
            <person name="Ohm R."/>
            <person name="Olson A."/>
            <person name="Spatafora J."/>
            <person name="Veneault-Fourrey C."/>
            <person name="Henrissat B."/>
            <person name="Grigoriev I."/>
            <person name="Martin F."/>
            <person name="Perotto S."/>
        </authorList>
    </citation>
    <scope>NUCLEOTIDE SEQUENCE [LARGE SCALE GENOMIC DNA]</scope>
    <source>
        <strain evidence="3 4">E</strain>
    </source>
</reference>
<dbReference type="Proteomes" id="UP000235371">
    <property type="component" value="Unassembled WGS sequence"/>
</dbReference>
<protein>
    <recommendedName>
        <fullName evidence="2">Peptidase S8/S53 domain-containing protein</fullName>
    </recommendedName>
</protein>
<feature type="compositionally biased region" description="Basic and acidic residues" evidence="1">
    <location>
        <begin position="1"/>
        <end position="43"/>
    </location>
</feature>
<dbReference type="Gene3D" id="3.40.50.200">
    <property type="entry name" value="Peptidase S8/S53 domain"/>
    <property type="match status" value="1"/>
</dbReference>
<dbReference type="GO" id="GO:0004252">
    <property type="term" value="F:serine-type endopeptidase activity"/>
    <property type="evidence" value="ECO:0007669"/>
    <property type="project" value="InterPro"/>
</dbReference>
<dbReference type="Pfam" id="PF00082">
    <property type="entry name" value="Peptidase_S8"/>
    <property type="match status" value="1"/>
</dbReference>
<evidence type="ECO:0000313" key="3">
    <source>
        <dbReference type="EMBL" id="PMD53609.1"/>
    </source>
</evidence>
<feature type="compositionally biased region" description="Acidic residues" evidence="1">
    <location>
        <begin position="219"/>
        <end position="240"/>
    </location>
</feature>
<feature type="region of interest" description="Disordered" evidence="1">
    <location>
        <begin position="1"/>
        <end position="54"/>
    </location>
</feature>
<dbReference type="InParanoid" id="A0A2J6SS95"/>
<dbReference type="SUPFAM" id="SSF52743">
    <property type="entry name" value="Subtilisin-like"/>
    <property type="match status" value="1"/>
</dbReference>
<keyword evidence="4" id="KW-1185">Reference proteome</keyword>
<evidence type="ECO:0000259" key="2">
    <source>
        <dbReference type="Pfam" id="PF00082"/>
    </source>
</evidence>
<dbReference type="SUPFAM" id="SSF48403">
    <property type="entry name" value="Ankyrin repeat"/>
    <property type="match status" value="1"/>
</dbReference>
<dbReference type="STRING" id="1095630.A0A2J6SS95"/>
<dbReference type="InterPro" id="IPR036852">
    <property type="entry name" value="Peptidase_S8/S53_dom_sf"/>
</dbReference>
<evidence type="ECO:0000313" key="4">
    <source>
        <dbReference type="Proteomes" id="UP000235371"/>
    </source>
</evidence>
<proteinExistence type="predicted"/>
<dbReference type="AlphaFoldDB" id="A0A2J6SS95"/>
<feature type="region of interest" description="Disordered" evidence="1">
    <location>
        <begin position="202"/>
        <end position="266"/>
    </location>
</feature>
<sequence length="984" mass="111203">MAPVKVEERDKEAKEAKEENEAKEGKEETEERVIRQRRGSDKRTQKKPKKTGAKEILSAALQTEFTNPAAAQEFESRYKEKMRKKPGNQIFHVLAKSSSLPENMQWPDRKVKEFLDWALERHHALLEVKNDDQYTPLHLALMDRNTTFVDAVLLNSKLINLAAVLLETCQYGNSLHVAIKYRLPSIKLMVEKSAQINKMFEKGQPETGNTPLHACMSMDMDEHDDDSDVESEFDDDDDEDSQSHSLPDPDHESETPIADEHHHHHQELKNLGWVPIENGLGKRKPTHVELKHPTTTGRRESHALPLQRAQSFMVPTITESTSRSIQLVQLLIQKHHAILWQHNTAKRTPYQERIHRLRTSKAIENELAKAEKTGLEDKAAAREELLQRIVAKDPIASYIRSYCVKEFPRDRIMACLYQPGQERHIEFDLGGLPHPTISEDYLDRLSKHLQFESIMKYVALPKITMESPAMVRKKKRGEQPPHRRGLSDLVAVFNWLRRNHVEKIVKIMVIDDGDPSHADASIEEALEGFGIEIWDWKRLDLSTEVICKSTKVVQEISLYSSGNNAVLMGWASPQGLPNKTKFPDLKKVNLFIREGQEDQQRLMTYINSFKNTIKRETNDRVKVHHILDNKDVSYASELKSTEGHLQPETPWIDCVVSFARLLRRAPGARSVHPVKIAIIDDGVDASLIRLDGKIAIGKSFCPYANSTDLMSPYYVPSGNHGTCMATLISKICPEVSLYVARLDERQAVRGSQRQITAKSAADAIRWATDCGVDIISMSWTIETPVTGNDDMESLKTAVRDATGNDILMFCSTSDQGSSTKDNCYPGDFPGCIKIGGATNTGEALAWVNADKVDFLLPGKNVPFDNNEGKVISYESGSSVATAAASGLAGLLMFCSWLLKEDNKSFQDQKNMDEAFKALAQQTKFPRMQEVFEQRFKQALAKLEPPNPDQKLKQPPPEYDISTMSWDDNCKEALDTVMGWILPTN</sequence>
<feature type="compositionally biased region" description="Basic and acidic residues" evidence="1">
    <location>
        <begin position="247"/>
        <end position="261"/>
    </location>
</feature>
<dbReference type="GO" id="GO:0006508">
    <property type="term" value="P:proteolysis"/>
    <property type="evidence" value="ECO:0007669"/>
    <property type="project" value="InterPro"/>
</dbReference>
<dbReference type="InterPro" id="IPR036770">
    <property type="entry name" value="Ankyrin_rpt-contain_sf"/>
</dbReference>
<organism evidence="3 4">
    <name type="scientific">Hyaloscypha bicolor E</name>
    <dbReference type="NCBI Taxonomy" id="1095630"/>
    <lineage>
        <taxon>Eukaryota</taxon>
        <taxon>Fungi</taxon>
        <taxon>Dikarya</taxon>
        <taxon>Ascomycota</taxon>
        <taxon>Pezizomycotina</taxon>
        <taxon>Leotiomycetes</taxon>
        <taxon>Helotiales</taxon>
        <taxon>Hyaloscyphaceae</taxon>
        <taxon>Hyaloscypha</taxon>
        <taxon>Hyaloscypha bicolor</taxon>
    </lineage>
</organism>
<evidence type="ECO:0000256" key="1">
    <source>
        <dbReference type="SAM" id="MobiDB-lite"/>
    </source>
</evidence>
<dbReference type="OrthoDB" id="5386278at2759"/>
<dbReference type="CDD" id="cd07491">
    <property type="entry name" value="Peptidases_S8_7"/>
    <property type="match status" value="1"/>
</dbReference>
<feature type="domain" description="Peptidase S8/S53" evidence="2">
    <location>
        <begin position="674"/>
        <end position="892"/>
    </location>
</feature>
<dbReference type="Gene3D" id="1.25.40.20">
    <property type="entry name" value="Ankyrin repeat-containing domain"/>
    <property type="match status" value="1"/>
</dbReference>
<dbReference type="InterPro" id="IPR000209">
    <property type="entry name" value="Peptidase_S8/S53_dom"/>
</dbReference>
<gene>
    <name evidence="3" type="ORF">K444DRAFT_667907</name>
</gene>